<dbReference type="PROSITE" id="PS01305">
    <property type="entry name" value="MOAA_NIFB_PQQE"/>
    <property type="match status" value="1"/>
</dbReference>
<dbReference type="Gene3D" id="3.20.20.70">
    <property type="entry name" value="Aldolase class I"/>
    <property type="match status" value="1"/>
</dbReference>
<dbReference type="Gene3D" id="3.30.70.640">
    <property type="entry name" value="Molybdopterin cofactor biosynthesis C (MoaC) domain"/>
    <property type="match status" value="1"/>
</dbReference>
<dbReference type="NCBIfam" id="NF006870">
    <property type="entry name" value="PRK09364.1"/>
    <property type="match status" value="1"/>
</dbReference>
<dbReference type="InterPro" id="IPR050105">
    <property type="entry name" value="MoCo_biosynth_MoaA/MoaC"/>
</dbReference>
<dbReference type="OrthoDB" id="429626at2759"/>
<dbReference type="SMART" id="SM00729">
    <property type="entry name" value="Elp3"/>
    <property type="match status" value="1"/>
</dbReference>
<dbReference type="NCBIfam" id="TIGR02666">
    <property type="entry name" value="moaA"/>
    <property type="match status" value="1"/>
</dbReference>
<evidence type="ECO:0000256" key="11">
    <source>
        <dbReference type="ARBA" id="ARBA00022723"/>
    </source>
</evidence>
<dbReference type="SFLD" id="SFLDG01067">
    <property type="entry name" value="SPASM/twitch_domain_containing"/>
    <property type="match status" value="1"/>
</dbReference>
<dbReference type="EMBL" id="OV651819">
    <property type="protein sequence ID" value="CAH1112928.1"/>
    <property type="molecule type" value="Genomic_DNA"/>
</dbReference>
<feature type="domain" description="Radical SAM core" evidence="21">
    <location>
        <begin position="38"/>
        <end position="251"/>
    </location>
</feature>
<keyword evidence="14" id="KW-0411">Iron-sulfur</keyword>
<dbReference type="InterPro" id="IPR013785">
    <property type="entry name" value="Aldolase_TIM"/>
</dbReference>
<dbReference type="InterPro" id="IPR010505">
    <property type="entry name" value="MoaA_twitch"/>
</dbReference>
<keyword evidence="13" id="KW-0408">Iron</keyword>
<dbReference type="HAMAP" id="MF_01225_B">
    <property type="entry name" value="MoaA_B"/>
    <property type="match status" value="1"/>
</dbReference>
<dbReference type="Pfam" id="PF04055">
    <property type="entry name" value="Radical_SAM"/>
    <property type="match status" value="1"/>
</dbReference>
<dbReference type="InterPro" id="IPR023045">
    <property type="entry name" value="MoaC"/>
</dbReference>
<evidence type="ECO:0000256" key="13">
    <source>
        <dbReference type="ARBA" id="ARBA00023004"/>
    </source>
</evidence>
<evidence type="ECO:0000256" key="19">
    <source>
        <dbReference type="ARBA" id="ARBA00054222"/>
    </source>
</evidence>
<dbReference type="FunFam" id="3.20.20.70:FF:000117">
    <property type="entry name" value="molybdenum cofactor biosynthesis protein 1"/>
    <property type="match status" value="1"/>
</dbReference>
<dbReference type="InterPro" id="IPR002820">
    <property type="entry name" value="Mopterin_CF_biosynth-C_dom"/>
</dbReference>
<comment type="similarity">
    <text evidence="5">In the N-terminal section; belongs to the radical SAM superfamily. MoaA family.</text>
</comment>
<keyword evidence="9" id="KW-0004">4Fe-4S</keyword>
<evidence type="ECO:0000256" key="6">
    <source>
        <dbReference type="ARBA" id="ARBA00012167"/>
    </source>
</evidence>
<keyword evidence="23" id="KW-1185">Reference proteome</keyword>
<dbReference type="NCBIfam" id="TIGR00581">
    <property type="entry name" value="moaC"/>
    <property type="match status" value="1"/>
</dbReference>
<sequence length="566" mass="63335">MYRSYFRVLSELGKRRFSTESSPVVKTSLQQENVLTDLFSRHHTYLRISLTEKCNLRCQYCMPAEGIKLSEKSKLLTTDEVLKVAELFVKEGVTKIRLTGGEPTIRRDLTDIIYNLKKINGLEVVAITTNGLVLTKQLVALQKAGLDILNISLDTLKPDRYEIMARRKGWQRVMMGIDLALQLGYNPVKVNCVVMKNFNDDEILDFVEFTKDRKVDIRFIEYMPFTGNKWEVDKMVSYKDMVTKIRKKWADFAPLQNGPNDTSKAWKVPGFEGQVGFITSMSEHFCGSCNRLRITADGNLKVCLFGNTEVSLRDAIRNNCSDDDLTALISAAVKRKKKQHAENTSNISSHFKMHLNASLSKNLSHLFSKTTSLQIVRNYSSHHNAEKLTHVNREGKAHMVDVADKTVTHRKATAMAVVKVGPQITKLILENQIKKGDVLTIAEIAGITGAKKTSEIIPLCHNIGLSSVKVTAHLNRQKETVEIQASVHCEGKTGVEMEAMTAVSVAALTIYDMCKAVSKSIVISDVHLLSKSGGKSGDYGTEEEIKLRDYNRMPTTGTFKPTIGIV</sequence>
<evidence type="ECO:0000256" key="17">
    <source>
        <dbReference type="ARBA" id="ARBA00023239"/>
    </source>
</evidence>
<keyword evidence="16" id="KW-0501">Molybdenum cofactor biosynthesis</keyword>
<keyword evidence="11" id="KW-0479">Metal-binding</keyword>
<comment type="catalytic activity">
    <reaction evidence="18">
        <text>GTP + AH2 + S-adenosyl-L-methionine = (8S)-3',8-cyclo-7,8-dihydroguanosine 5'-triphosphate + 5'-deoxyadenosine + L-methionine + A + H(+)</text>
        <dbReference type="Rhea" id="RHEA:49576"/>
        <dbReference type="ChEBI" id="CHEBI:13193"/>
        <dbReference type="ChEBI" id="CHEBI:15378"/>
        <dbReference type="ChEBI" id="CHEBI:17319"/>
        <dbReference type="ChEBI" id="CHEBI:17499"/>
        <dbReference type="ChEBI" id="CHEBI:37565"/>
        <dbReference type="ChEBI" id="CHEBI:57844"/>
        <dbReference type="ChEBI" id="CHEBI:59789"/>
        <dbReference type="ChEBI" id="CHEBI:131766"/>
        <dbReference type="EC" id="4.1.99.22"/>
    </reaction>
</comment>
<organism evidence="22 23">
    <name type="scientific">Psylliodes chrysocephalus</name>
    <dbReference type="NCBI Taxonomy" id="3402493"/>
    <lineage>
        <taxon>Eukaryota</taxon>
        <taxon>Metazoa</taxon>
        <taxon>Ecdysozoa</taxon>
        <taxon>Arthropoda</taxon>
        <taxon>Hexapoda</taxon>
        <taxon>Insecta</taxon>
        <taxon>Pterygota</taxon>
        <taxon>Neoptera</taxon>
        <taxon>Endopterygota</taxon>
        <taxon>Coleoptera</taxon>
        <taxon>Polyphaga</taxon>
        <taxon>Cucujiformia</taxon>
        <taxon>Chrysomeloidea</taxon>
        <taxon>Chrysomelidae</taxon>
        <taxon>Galerucinae</taxon>
        <taxon>Alticini</taxon>
        <taxon>Psylliodes</taxon>
    </lineage>
</organism>
<dbReference type="Proteomes" id="UP001153636">
    <property type="component" value="Chromosome 7"/>
</dbReference>
<dbReference type="InterPro" id="IPR000385">
    <property type="entry name" value="MoaA_NifB_PqqE_Fe-S-bd_CS"/>
</dbReference>
<protein>
    <recommendedName>
        <fullName evidence="8">Molybdenum cofactor biosynthesis protein 1</fullName>
        <ecNumber evidence="6">4.1.99.22</ecNumber>
        <ecNumber evidence="7">4.6.1.17</ecNumber>
    </recommendedName>
</protein>
<comment type="subunit">
    <text evidence="20">Isoform MOCS1A and isoform MOCS1B probably form a heterooligomer.</text>
</comment>
<evidence type="ECO:0000256" key="18">
    <source>
        <dbReference type="ARBA" id="ARBA00048697"/>
    </source>
</evidence>
<dbReference type="InterPro" id="IPR040064">
    <property type="entry name" value="MoaA-like"/>
</dbReference>
<gene>
    <name evidence="22" type="ORF">PSYICH_LOCUS13744</name>
</gene>
<dbReference type="Pfam" id="PF06463">
    <property type="entry name" value="Mob_synth_C"/>
    <property type="match status" value="1"/>
</dbReference>
<comment type="pathway">
    <text evidence="3">Cofactor biosynthesis; molybdopterin biosynthesis.</text>
</comment>
<dbReference type="EC" id="4.1.99.22" evidence="6"/>
<keyword evidence="10" id="KW-0949">S-adenosyl-L-methionine</keyword>
<dbReference type="GO" id="GO:0051539">
    <property type="term" value="F:4 iron, 4 sulfur cluster binding"/>
    <property type="evidence" value="ECO:0007669"/>
    <property type="project" value="UniProtKB-KW"/>
</dbReference>
<evidence type="ECO:0000256" key="15">
    <source>
        <dbReference type="ARBA" id="ARBA00023134"/>
    </source>
</evidence>
<evidence type="ECO:0000256" key="16">
    <source>
        <dbReference type="ARBA" id="ARBA00023150"/>
    </source>
</evidence>
<dbReference type="InterPro" id="IPR047594">
    <property type="entry name" value="MoaC_bact/euk"/>
</dbReference>
<evidence type="ECO:0000256" key="3">
    <source>
        <dbReference type="ARBA" id="ARBA00005046"/>
    </source>
</evidence>
<evidence type="ECO:0000256" key="7">
    <source>
        <dbReference type="ARBA" id="ARBA00012575"/>
    </source>
</evidence>
<dbReference type="PROSITE" id="PS51918">
    <property type="entry name" value="RADICAL_SAM"/>
    <property type="match status" value="1"/>
</dbReference>
<comment type="catalytic activity">
    <reaction evidence="1">
        <text>(8S)-3',8-cyclo-7,8-dihydroguanosine 5'-triphosphate = cyclic pyranopterin phosphate + diphosphate</text>
        <dbReference type="Rhea" id="RHEA:49580"/>
        <dbReference type="ChEBI" id="CHEBI:33019"/>
        <dbReference type="ChEBI" id="CHEBI:59648"/>
        <dbReference type="ChEBI" id="CHEBI:131766"/>
        <dbReference type="EC" id="4.6.1.17"/>
    </reaction>
</comment>
<evidence type="ECO:0000259" key="21">
    <source>
        <dbReference type="PROSITE" id="PS51918"/>
    </source>
</evidence>
<dbReference type="PANTHER" id="PTHR22960:SF0">
    <property type="entry name" value="MOLYBDENUM COFACTOR BIOSYNTHESIS PROTEIN 1"/>
    <property type="match status" value="1"/>
</dbReference>
<dbReference type="SFLD" id="SFLDG01386">
    <property type="entry name" value="main_SPASM_domain-containing"/>
    <property type="match status" value="1"/>
</dbReference>
<evidence type="ECO:0000256" key="5">
    <source>
        <dbReference type="ARBA" id="ARBA00009862"/>
    </source>
</evidence>
<keyword evidence="15" id="KW-0342">GTP-binding</keyword>
<dbReference type="InterPro" id="IPR006638">
    <property type="entry name" value="Elp3/MiaA/NifB-like_rSAM"/>
</dbReference>
<proteinExistence type="inferred from homology"/>
<comment type="function">
    <text evidence="19">Isoform MOCS1A and isoform MOCS1B probably form a complex that catalyzes the conversion of 5'-GTP to cyclic pyranopterin monophosphate (cPMP). MOCS1A catalyzes the cyclization of GTP to (8S)-3',8-cyclo-7,8-dihydroguanosine 5'-triphosphate and MOCS1B catalyzes the subsequent conversion of (8S)-3',8-cyclo-7,8-dihydroguanosine 5'-triphosphate to cPMP.</text>
</comment>
<dbReference type="HAMAP" id="MF_01224_B">
    <property type="entry name" value="MoaC_B"/>
    <property type="match status" value="1"/>
</dbReference>
<dbReference type="GO" id="GO:0061798">
    <property type="term" value="F:GTP 3',8'-cyclase activity"/>
    <property type="evidence" value="ECO:0007669"/>
    <property type="project" value="UniProtKB-EC"/>
</dbReference>
<dbReference type="PANTHER" id="PTHR22960">
    <property type="entry name" value="MOLYBDOPTERIN COFACTOR SYNTHESIS PROTEIN A"/>
    <property type="match status" value="1"/>
</dbReference>
<dbReference type="GO" id="GO:0006777">
    <property type="term" value="P:Mo-molybdopterin cofactor biosynthetic process"/>
    <property type="evidence" value="ECO:0007669"/>
    <property type="project" value="UniProtKB-KW"/>
</dbReference>
<comment type="similarity">
    <text evidence="4">In the C-terminal section; belongs to the MoaC family.</text>
</comment>
<evidence type="ECO:0000256" key="14">
    <source>
        <dbReference type="ARBA" id="ARBA00023014"/>
    </source>
</evidence>
<evidence type="ECO:0000256" key="12">
    <source>
        <dbReference type="ARBA" id="ARBA00022741"/>
    </source>
</evidence>
<keyword evidence="17" id="KW-0456">Lyase</keyword>
<dbReference type="CDD" id="cd21117">
    <property type="entry name" value="Twitch_MoaA"/>
    <property type="match status" value="1"/>
</dbReference>
<dbReference type="InterPro" id="IPR007197">
    <property type="entry name" value="rSAM"/>
</dbReference>
<evidence type="ECO:0000256" key="4">
    <source>
        <dbReference type="ARBA" id="ARBA00008484"/>
    </source>
</evidence>
<dbReference type="GO" id="GO:0046872">
    <property type="term" value="F:metal ion binding"/>
    <property type="evidence" value="ECO:0007669"/>
    <property type="project" value="UniProtKB-KW"/>
</dbReference>
<comment type="cofactor">
    <cofactor evidence="2">
        <name>[4Fe-4S] cluster</name>
        <dbReference type="ChEBI" id="CHEBI:49883"/>
    </cofactor>
</comment>
<dbReference type="SUPFAM" id="SSF55040">
    <property type="entry name" value="Molybdenum cofactor biosynthesis protein C, MoaC"/>
    <property type="match status" value="1"/>
</dbReference>
<dbReference type="SFLD" id="SFLDG01383">
    <property type="entry name" value="cyclic_pyranopterin_phosphate"/>
    <property type="match status" value="1"/>
</dbReference>
<evidence type="ECO:0000256" key="9">
    <source>
        <dbReference type="ARBA" id="ARBA00022485"/>
    </source>
</evidence>
<evidence type="ECO:0000313" key="23">
    <source>
        <dbReference type="Proteomes" id="UP001153636"/>
    </source>
</evidence>
<evidence type="ECO:0000313" key="22">
    <source>
        <dbReference type="EMBL" id="CAH1112928.1"/>
    </source>
</evidence>
<dbReference type="GO" id="GO:0005525">
    <property type="term" value="F:GTP binding"/>
    <property type="evidence" value="ECO:0007669"/>
    <property type="project" value="UniProtKB-KW"/>
</dbReference>
<evidence type="ECO:0000256" key="1">
    <source>
        <dbReference type="ARBA" id="ARBA00001637"/>
    </source>
</evidence>
<name>A0A9P0GKZ0_9CUCU</name>
<reference evidence="22" key="1">
    <citation type="submission" date="2022-01" db="EMBL/GenBank/DDBJ databases">
        <authorList>
            <person name="King R."/>
        </authorList>
    </citation>
    <scope>NUCLEOTIDE SEQUENCE</scope>
</reference>
<dbReference type="EC" id="4.6.1.17" evidence="7"/>
<dbReference type="CDD" id="cd01335">
    <property type="entry name" value="Radical_SAM"/>
    <property type="match status" value="1"/>
</dbReference>
<dbReference type="SUPFAM" id="SSF102114">
    <property type="entry name" value="Radical SAM enzymes"/>
    <property type="match status" value="1"/>
</dbReference>
<dbReference type="GO" id="GO:0061799">
    <property type="term" value="F:cyclic pyranopterin monophosphate synthase activity"/>
    <property type="evidence" value="ECO:0007669"/>
    <property type="project" value="UniProtKB-EC"/>
</dbReference>
<evidence type="ECO:0000256" key="8">
    <source>
        <dbReference type="ARBA" id="ARBA00015273"/>
    </source>
</evidence>
<dbReference type="NCBIfam" id="NF001199">
    <property type="entry name" value="PRK00164.2-1"/>
    <property type="match status" value="1"/>
</dbReference>
<dbReference type="InterPro" id="IPR036522">
    <property type="entry name" value="MoaC_sf"/>
</dbReference>
<dbReference type="CDD" id="cd01420">
    <property type="entry name" value="MoaC_PE"/>
    <property type="match status" value="1"/>
</dbReference>
<dbReference type="AlphaFoldDB" id="A0A9P0GKZ0"/>
<keyword evidence="12" id="KW-0547">Nucleotide-binding</keyword>
<evidence type="ECO:0000256" key="10">
    <source>
        <dbReference type="ARBA" id="ARBA00022691"/>
    </source>
</evidence>
<accession>A0A9P0GKZ0</accession>
<dbReference type="InterPro" id="IPR058240">
    <property type="entry name" value="rSAM_sf"/>
</dbReference>
<dbReference type="InterPro" id="IPR013483">
    <property type="entry name" value="MoaA"/>
</dbReference>
<dbReference type="SFLD" id="SFLDS00029">
    <property type="entry name" value="Radical_SAM"/>
    <property type="match status" value="1"/>
</dbReference>
<dbReference type="Pfam" id="PF01967">
    <property type="entry name" value="MoaC"/>
    <property type="match status" value="1"/>
</dbReference>
<evidence type="ECO:0000256" key="2">
    <source>
        <dbReference type="ARBA" id="ARBA00001966"/>
    </source>
</evidence>
<evidence type="ECO:0000256" key="20">
    <source>
        <dbReference type="ARBA" id="ARBA00063038"/>
    </source>
</evidence>